<protein>
    <submittedName>
        <fullName evidence="1">Uncharacterized protein</fullName>
    </submittedName>
</protein>
<evidence type="ECO:0000313" key="1">
    <source>
        <dbReference type="EMBL" id="CDW32662.1"/>
    </source>
</evidence>
<organism evidence="1">
    <name type="scientific">Lepeophtheirus salmonis</name>
    <name type="common">Salmon louse</name>
    <name type="synonym">Caligus salmonis</name>
    <dbReference type="NCBI Taxonomy" id="72036"/>
    <lineage>
        <taxon>Eukaryota</taxon>
        <taxon>Metazoa</taxon>
        <taxon>Ecdysozoa</taxon>
        <taxon>Arthropoda</taxon>
        <taxon>Crustacea</taxon>
        <taxon>Multicrustacea</taxon>
        <taxon>Hexanauplia</taxon>
        <taxon>Copepoda</taxon>
        <taxon>Siphonostomatoida</taxon>
        <taxon>Caligidae</taxon>
        <taxon>Lepeophtheirus</taxon>
    </lineage>
</organism>
<reference evidence="1" key="1">
    <citation type="submission" date="2014-05" db="EMBL/GenBank/DDBJ databases">
        <authorList>
            <person name="Chronopoulou M."/>
        </authorList>
    </citation>
    <scope>NUCLEOTIDE SEQUENCE</scope>
    <source>
        <tissue evidence="1">Whole organism</tissue>
    </source>
</reference>
<name>A0A0K2U3Y8_LEPSM</name>
<dbReference type="AlphaFoldDB" id="A0A0K2U3Y8"/>
<dbReference type="EMBL" id="HACA01015301">
    <property type="protein sequence ID" value="CDW32662.1"/>
    <property type="molecule type" value="Transcribed_RNA"/>
</dbReference>
<sequence length="29" mass="3603">MFLVEMDVSFEFSQLTNVKYYKMFCFLLE</sequence>
<accession>A0A0K2U3Y8</accession>
<proteinExistence type="predicted"/>